<accession>A0A9P7YMG3</accession>
<evidence type="ECO:0000313" key="7">
    <source>
        <dbReference type="Proteomes" id="UP000824998"/>
    </source>
</evidence>
<comment type="caution">
    <text evidence="6">The sequence shown here is derived from an EMBL/GenBank/DDBJ whole genome shotgun (WGS) entry which is preliminary data.</text>
</comment>
<evidence type="ECO:0000313" key="6">
    <source>
        <dbReference type="EMBL" id="KAG9236468.1"/>
    </source>
</evidence>
<dbReference type="AlphaFoldDB" id="A0A9P7YMG3"/>
<evidence type="ECO:0000256" key="3">
    <source>
        <dbReference type="ARBA" id="ARBA00022833"/>
    </source>
</evidence>
<dbReference type="GO" id="GO:0003682">
    <property type="term" value="F:chromatin binding"/>
    <property type="evidence" value="ECO:0007669"/>
    <property type="project" value="InterPro"/>
</dbReference>
<keyword evidence="2" id="KW-0863">Zinc-finger</keyword>
<dbReference type="PANTHER" id="PTHR46364">
    <property type="entry name" value="OS08G0421900 PROTEIN"/>
    <property type="match status" value="1"/>
</dbReference>
<gene>
    <name evidence="6" type="ORF">BJ875DRAFT_372068</name>
</gene>
<dbReference type="SUPFAM" id="SSF57903">
    <property type="entry name" value="FYVE/PHD zinc finger"/>
    <property type="match status" value="1"/>
</dbReference>
<dbReference type="CDD" id="cd15489">
    <property type="entry name" value="PHD_SF"/>
    <property type="match status" value="1"/>
</dbReference>
<evidence type="ECO:0000259" key="5">
    <source>
        <dbReference type="PROSITE" id="PS51038"/>
    </source>
</evidence>
<evidence type="ECO:0000256" key="4">
    <source>
        <dbReference type="SAM" id="MobiDB-lite"/>
    </source>
</evidence>
<keyword evidence="1" id="KW-0479">Metal-binding</keyword>
<organism evidence="6 7">
    <name type="scientific">Amylocarpus encephaloides</name>
    <dbReference type="NCBI Taxonomy" id="45428"/>
    <lineage>
        <taxon>Eukaryota</taxon>
        <taxon>Fungi</taxon>
        <taxon>Dikarya</taxon>
        <taxon>Ascomycota</taxon>
        <taxon>Pezizomycotina</taxon>
        <taxon>Leotiomycetes</taxon>
        <taxon>Helotiales</taxon>
        <taxon>Helotiales incertae sedis</taxon>
        <taxon>Amylocarpus</taxon>
    </lineage>
</organism>
<dbReference type="InterPro" id="IPR013083">
    <property type="entry name" value="Znf_RING/FYVE/PHD"/>
</dbReference>
<protein>
    <recommendedName>
        <fullName evidence="5">BAH domain-containing protein</fullName>
    </recommendedName>
</protein>
<evidence type="ECO:0000256" key="2">
    <source>
        <dbReference type="ARBA" id="ARBA00022771"/>
    </source>
</evidence>
<dbReference type="InterPro" id="IPR001025">
    <property type="entry name" value="BAH_dom"/>
</dbReference>
<dbReference type="CDD" id="cd04370">
    <property type="entry name" value="BAH"/>
    <property type="match status" value="1"/>
</dbReference>
<dbReference type="Proteomes" id="UP000824998">
    <property type="component" value="Unassembled WGS sequence"/>
</dbReference>
<keyword evidence="3" id="KW-0862">Zinc</keyword>
<dbReference type="PROSITE" id="PS51038">
    <property type="entry name" value="BAH"/>
    <property type="match status" value="1"/>
</dbReference>
<feature type="domain" description="BAH" evidence="5">
    <location>
        <begin position="102"/>
        <end position="236"/>
    </location>
</feature>
<feature type="region of interest" description="Disordered" evidence="4">
    <location>
        <begin position="1"/>
        <end position="37"/>
    </location>
</feature>
<reference evidence="6" key="1">
    <citation type="journal article" date="2021" name="IMA Fungus">
        <title>Genomic characterization of three marine fungi, including Emericellopsis atlantica sp. nov. with signatures of a generalist lifestyle and marine biomass degradation.</title>
        <authorList>
            <person name="Hagestad O.C."/>
            <person name="Hou L."/>
            <person name="Andersen J.H."/>
            <person name="Hansen E.H."/>
            <person name="Altermark B."/>
            <person name="Li C."/>
            <person name="Kuhnert E."/>
            <person name="Cox R.J."/>
            <person name="Crous P.W."/>
            <person name="Spatafora J.W."/>
            <person name="Lail K."/>
            <person name="Amirebrahimi M."/>
            <person name="Lipzen A."/>
            <person name="Pangilinan J."/>
            <person name="Andreopoulos W."/>
            <person name="Hayes R.D."/>
            <person name="Ng V."/>
            <person name="Grigoriev I.V."/>
            <person name="Jackson S.A."/>
            <person name="Sutton T.D.S."/>
            <person name="Dobson A.D.W."/>
            <person name="Rama T."/>
        </authorList>
    </citation>
    <scope>NUCLEOTIDE SEQUENCE</scope>
    <source>
        <strain evidence="6">TRa018bII</strain>
    </source>
</reference>
<dbReference type="Gene3D" id="2.30.30.490">
    <property type="match status" value="1"/>
</dbReference>
<evidence type="ECO:0000256" key="1">
    <source>
        <dbReference type="ARBA" id="ARBA00022723"/>
    </source>
</evidence>
<dbReference type="Gene3D" id="3.30.40.10">
    <property type="entry name" value="Zinc/RING finger domain, C3HC4 (zinc finger)"/>
    <property type="match status" value="1"/>
</dbReference>
<dbReference type="InterPro" id="IPR043151">
    <property type="entry name" value="BAH_sf"/>
</dbReference>
<dbReference type="OrthoDB" id="10259622at2759"/>
<proteinExistence type="predicted"/>
<feature type="compositionally biased region" description="Polar residues" evidence="4">
    <location>
        <begin position="17"/>
        <end position="31"/>
    </location>
</feature>
<dbReference type="GO" id="GO:0008270">
    <property type="term" value="F:zinc ion binding"/>
    <property type="evidence" value="ECO:0007669"/>
    <property type="project" value="UniProtKB-KW"/>
</dbReference>
<dbReference type="InterPro" id="IPR011011">
    <property type="entry name" value="Znf_FYVE_PHD"/>
</dbReference>
<keyword evidence="7" id="KW-1185">Reference proteome</keyword>
<dbReference type="InterPro" id="IPR001965">
    <property type="entry name" value="Znf_PHD"/>
</dbReference>
<dbReference type="EMBL" id="MU251406">
    <property type="protein sequence ID" value="KAG9236468.1"/>
    <property type="molecule type" value="Genomic_DNA"/>
</dbReference>
<name>A0A9P7YMG3_9HELO</name>
<dbReference type="SMART" id="SM00249">
    <property type="entry name" value="PHD"/>
    <property type="match status" value="1"/>
</dbReference>
<sequence>MKRRKADDVSEGPSTKCARTSQSSDSRNLTPESLPEFDILYPDPKNPKESIKSGHLPVQKVVGVVEKHVWGVLGEFDQDYVVLPNEVWSAMKPYKSFLTNGVKFCRGECFFARADDHARIPENGNQSYLGRILEVRALDACRVYALIEWLYWPEELPASTRYPGEKNPRRGRRPWHGYHEVIASNALDVVNATSIDDHAEVYHWDEETDAEPPTKSDLIYWRQTFDHRTCKLSRLREMCVCNNPRNPDNFMIKCDNKNCGSLFHQHCLVEPTLARIYQEKIACHKRGSKASTGVTTGLRCATKPWAKALVGNIREEEPLMIEITDIRQGVGDGKEKVSLEDVMCPKCNEKIQ</sequence>